<dbReference type="EMBL" id="CP069112">
    <property type="protein sequence ID" value="QSS62709.1"/>
    <property type="molecule type" value="Genomic_DNA"/>
</dbReference>
<sequence length="318" mass="35790">MIETLRHGKLQPTQEEYKALEAASLKLAKSATNFSEEVQALGKRRTETVYMEGRKLLSTAESTRHGLITSSRLKNRATFIRNIQLLFGGPKESKLDSAAIKARKRLTRERCEQIRSLGTDGMTLWAAAFAPSQWEANLLPKPTFEYVLEFLELQGTQLWPSEIYDILTSLGEEEPLQNSPKFQEYLNAVDTPSNQQGKLAPERKRRRVEGVHPSDDQSRGASRSTSADLAAEIPKHRQIEYRYSEAPITSIPLLGENFSDAVQSSKQWEWERIIGGLLTTDCVNALAPKDRNQDISITLSVGFEKGTQLIEKFGLVPR</sequence>
<organism evidence="2 3">
    <name type="scientific">Ajellomyces capsulatus</name>
    <name type="common">Darling's disease fungus</name>
    <name type="synonym">Histoplasma capsulatum</name>
    <dbReference type="NCBI Taxonomy" id="5037"/>
    <lineage>
        <taxon>Eukaryota</taxon>
        <taxon>Fungi</taxon>
        <taxon>Dikarya</taxon>
        <taxon>Ascomycota</taxon>
        <taxon>Pezizomycotina</taxon>
        <taxon>Eurotiomycetes</taxon>
        <taxon>Eurotiomycetidae</taxon>
        <taxon>Onygenales</taxon>
        <taxon>Ajellomycetaceae</taxon>
        <taxon>Histoplasma</taxon>
    </lineage>
</organism>
<dbReference type="VEuPathDB" id="FungiDB:I7I51_02448"/>
<evidence type="ECO:0000256" key="1">
    <source>
        <dbReference type="SAM" id="MobiDB-lite"/>
    </source>
</evidence>
<evidence type="ECO:0000313" key="2">
    <source>
        <dbReference type="EMBL" id="QSS62709.1"/>
    </source>
</evidence>
<feature type="region of interest" description="Disordered" evidence="1">
    <location>
        <begin position="187"/>
        <end position="229"/>
    </location>
</feature>
<dbReference type="AlphaFoldDB" id="A0A8A1M9U4"/>
<evidence type="ECO:0000313" key="3">
    <source>
        <dbReference type="Proteomes" id="UP000663671"/>
    </source>
</evidence>
<reference evidence="2" key="1">
    <citation type="submission" date="2021-01" db="EMBL/GenBank/DDBJ databases">
        <title>Chromosome-level genome assembly of a human fungal pathogen reveals clustering of transcriptionally co-regulated genes.</title>
        <authorList>
            <person name="Voorhies M."/>
            <person name="Cohen S."/>
            <person name="Shea T.P."/>
            <person name="Petrus S."/>
            <person name="Munoz J.F."/>
            <person name="Poplawski S."/>
            <person name="Goldman W.E."/>
            <person name="Michael T."/>
            <person name="Cuomo C.A."/>
            <person name="Sil A."/>
            <person name="Beyhan S."/>
        </authorList>
    </citation>
    <scope>NUCLEOTIDE SEQUENCE</scope>
    <source>
        <strain evidence="2">WU24</strain>
    </source>
</reference>
<dbReference type="Proteomes" id="UP000663671">
    <property type="component" value="Chromosome 7"/>
</dbReference>
<proteinExistence type="predicted"/>
<accession>A0A8A1M9U4</accession>
<protein>
    <submittedName>
        <fullName evidence="2">Uncharacterized protein</fullName>
    </submittedName>
</protein>
<feature type="compositionally biased region" description="Basic and acidic residues" evidence="1">
    <location>
        <begin position="208"/>
        <end position="218"/>
    </location>
</feature>
<gene>
    <name evidence="2" type="ORF">I7I51_02448</name>
</gene>
<name>A0A8A1M9U4_AJECA</name>
<dbReference type="OrthoDB" id="4526074at2759"/>